<dbReference type="Proteomes" id="UP000186469">
    <property type="component" value="Unassembled WGS sequence"/>
</dbReference>
<dbReference type="RefSeq" id="WP_072697994.1">
    <property type="nucleotide sequence ID" value="NZ_FRDI01000018.1"/>
</dbReference>
<dbReference type="AlphaFoldDB" id="A0A1M7TPF9"/>
<proteinExistence type="predicted"/>
<gene>
    <name evidence="2" type="ORF">SAMN02745728_02329</name>
</gene>
<feature type="compositionally biased region" description="Polar residues" evidence="1">
    <location>
        <begin position="165"/>
        <end position="181"/>
    </location>
</feature>
<dbReference type="STRING" id="1121455.SAMN02745728_02329"/>
<protein>
    <submittedName>
        <fullName evidence="2">Uncharacterized protein</fullName>
    </submittedName>
</protein>
<evidence type="ECO:0000313" key="3">
    <source>
        <dbReference type="Proteomes" id="UP000186469"/>
    </source>
</evidence>
<dbReference type="InterPro" id="IPR040755">
    <property type="entry name" value="IrmA"/>
</dbReference>
<reference evidence="2 3" key="1">
    <citation type="submission" date="2016-12" db="EMBL/GenBank/DDBJ databases">
        <authorList>
            <person name="Song W.-J."/>
            <person name="Kurnit D.M."/>
        </authorList>
    </citation>
    <scope>NUCLEOTIDE SEQUENCE [LARGE SCALE GENOMIC DNA]</scope>
    <source>
        <strain evidence="2 3">DSM 11393</strain>
    </source>
</reference>
<accession>A0A1M7TPF9</accession>
<feature type="compositionally biased region" description="Low complexity" evidence="1">
    <location>
        <begin position="152"/>
        <end position="162"/>
    </location>
</feature>
<sequence>MRISFVVGVLCTFLVVSNCYAIDIWHSDNGYHQGYNIYTLTLDAQDVLFEPSIEGGIEKIELFVDAYDVKDQLIYSGILNVRPFADCQATRTTIIYLETEEEVQKMLIRKASAIINDKRVDLLKTSVGLSVKESPLKDAINIVIVDQSQQIPTQNPTQNTKPKGQKNTSQTASQTPIQQNLSPQQIDDIARAMMIEGQIFGKVSVCYPILGTEPEVKAITEGYVQFYKSKYSQQILKQTLNLFQIGFAMGEQEQKKQGDRGCTQVFDQFQQMANVIGYQIPQ</sequence>
<feature type="region of interest" description="Disordered" evidence="1">
    <location>
        <begin position="151"/>
        <end position="181"/>
    </location>
</feature>
<dbReference type="EMBL" id="FRDI01000018">
    <property type="protein sequence ID" value="SHN72617.1"/>
    <property type="molecule type" value="Genomic_DNA"/>
</dbReference>
<organism evidence="2 3">
    <name type="scientific">Desulfovibrio litoralis DSM 11393</name>
    <dbReference type="NCBI Taxonomy" id="1121455"/>
    <lineage>
        <taxon>Bacteria</taxon>
        <taxon>Pseudomonadati</taxon>
        <taxon>Thermodesulfobacteriota</taxon>
        <taxon>Desulfovibrionia</taxon>
        <taxon>Desulfovibrionales</taxon>
        <taxon>Desulfovibrionaceae</taxon>
        <taxon>Desulfovibrio</taxon>
    </lineage>
</organism>
<evidence type="ECO:0000313" key="2">
    <source>
        <dbReference type="EMBL" id="SHN72617.1"/>
    </source>
</evidence>
<evidence type="ECO:0000256" key="1">
    <source>
        <dbReference type="SAM" id="MobiDB-lite"/>
    </source>
</evidence>
<name>A0A1M7TPF9_9BACT</name>
<dbReference type="Pfam" id="PF18673">
    <property type="entry name" value="IrmA"/>
    <property type="match status" value="1"/>
</dbReference>
<keyword evidence="3" id="KW-1185">Reference proteome</keyword>